<dbReference type="SMART" id="SM00347">
    <property type="entry name" value="HTH_MARR"/>
    <property type="match status" value="1"/>
</dbReference>
<keyword evidence="4" id="KW-1185">Reference proteome</keyword>
<protein>
    <recommendedName>
        <fullName evidence="2">HTH marR-type domain-containing protein</fullName>
    </recommendedName>
</protein>
<dbReference type="OrthoDB" id="8255121at2"/>
<evidence type="ECO:0000256" key="1">
    <source>
        <dbReference type="SAM" id="MobiDB-lite"/>
    </source>
</evidence>
<dbReference type="Proteomes" id="UP000076574">
    <property type="component" value="Unassembled WGS sequence"/>
</dbReference>
<dbReference type="InterPro" id="IPR000835">
    <property type="entry name" value="HTH_MarR-typ"/>
</dbReference>
<evidence type="ECO:0000313" key="3">
    <source>
        <dbReference type="EMBL" id="KZD20282.1"/>
    </source>
</evidence>
<dbReference type="AlphaFoldDB" id="A0A161SK50"/>
<evidence type="ECO:0000313" key="4">
    <source>
        <dbReference type="Proteomes" id="UP000076574"/>
    </source>
</evidence>
<dbReference type="SUPFAM" id="SSF46785">
    <property type="entry name" value="Winged helix' DNA-binding domain"/>
    <property type="match status" value="1"/>
</dbReference>
<dbReference type="GO" id="GO:0006950">
    <property type="term" value="P:response to stress"/>
    <property type="evidence" value="ECO:0007669"/>
    <property type="project" value="TreeGrafter"/>
</dbReference>
<dbReference type="EMBL" id="LVYV01000056">
    <property type="protein sequence ID" value="KZD20282.1"/>
    <property type="molecule type" value="Genomic_DNA"/>
</dbReference>
<dbReference type="GO" id="GO:0003700">
    <property type="term" value="F:DNA-binding transcription factor activity"/>
    <property type="evidence" value="ECO:0007669"/>
    <property type="project" value="InterPro"/>
</dbReference>
<name>A0A161SK50_9BRAD</name>
<reference evidence="3 4" key="1">
    <citation type="submission" date="2016-03" db="EMBL/GenBank/DDBJ databases">
        <title>Microsymbionts genomes from the relict species Vavilovia formosa (Stev.) Fed.</title>
        <authorList>
            <person name="Kopat V."/>
            <person name="Chirak E."/>
            <person name="Kimeklis A."/>
            <person name="Andronov E."/>
        </authorList>
    </citation>
    <scope>NUCLEOTIDE SEQUENCE [LARGE SCALE GENOMIC DNA]</scope>
    <source>
        <strain evidence="3 4">Vaf07</strain>
    </source>
</reference>
<organism evidence="3 4">
    <name type="scientific">Tardiphaga robiniae</name>
    <dbReference type="NCBI Taxonomy" id="943830"/>
    <lineage>
        <taxon>Bacteria</taxon>
        <taxon>Pseudomonadati</taxon>
        <taxon>Pseudomonadota</taxon>
        <taxon>Alphaproteobacteria</taxon>
        <taxon>Hyphomicrobiales</taxon>
        <taxon>Nitrobacteraceae</taxon>
        <taxon>Tardiphaga</taxon>
    </lineage>
</organism>
<feature type="domain" description="HTH marR-type" evidence="2">
    <location>
        <begin position="52"/>
        <end position="191"/>
    </location>
</feature>
<dbReference type="InterPro" id="IPR036390">
    <property type="entry name" value="WH_DNA-bd_sf"/>
</dbReference>
<feature type="region of interest" description="Disordered" evidence="1">
    <location>
        <begin position="1"/>
        <end position="21"/>
    </location>
</feature>
<dbReference type="PANTHER" id="PTHR33164">
    <property type="entry name" value="TRANSCRIPTIONAL REGULATOR, MARR FAMILY"/>
    <property type="match status" value="1"/>
</dbReference>
<dbReference type="InterPro" id="IPR039422">
    <property type="entry name" value="MarR/SlyA-like"/>
</dbReference>
<proteinExistence type="predicted"/>
<gene>
    <name evidence="3" type="ORF">A4A58_18700</name>
</gene>
<dbReference type="Pfam" id="PF12802">
    <property type="entry name" value="MarR_2"/>
    <property type="match status" value="1"/>
</dbReference>
<dbReference type="PANTHER" id="PTHR33164:SF43">
    <property type="entry name" value="HTH-TYPE TRANSCRIPTIONAL REPRESSOR YETL"/>
    <property type="match status" value="1"/>
</dbReference>
<evidence type="ECO:0000259" key="2">
    <source>
        <dbReference type="PROSITE" id="PS50995"/>
    </source>
</evidence>
<dbReference type="RefSeq" id="WP_068738527.1">
    <property type="nucleotide sequence ID" value="NZ_LVYV01000056.1"/>
</dbReference>
<accession>A0A161SK50</accession>
<dbReference type="STRING" id="943830.A4A58_18700"/>
<comment type="caution">
    <text evidence="3">The sequence shown here is derived from an EMBL/GenBank/DDBJ whole genome shotgun (WGS) entry which is preliminary data.</text>
</comment>
<sequence length="226" mass="24680">MSRSKVAPLSRTPALRKSEKPAVKAGAKTALKAKLPAPALTTSRKALLVDGSDHAFRQLVHTLLAFLARHETVREGHAAAIGLAGIEYTVLISVKYLAAEGHVSVRELAAHLHLSGAFVTTVSNKLQQMGLLDKLVDPADRRRLRLTVTQAGDALLTSLNPTQRQVNDVQFDCLNADEFHQLLGSVERLVESSERAIALQRYLQPRGLDTPAPSRDGDRPPRRKKI</sequence>
<dbReference type="InterPro" id="IPR036388">
    <property type="entry name" value="WH-like_DNA-bd_sf"/>
</dbReference>
<feature type="region of interest" description="Disordered" evidence="1">
    <location>
        <begin position="204"/>
        <end position="226"/>
    </location>
</feature>
<dbReference type="PROSITE" id="PS50995">
    <property type="entry name" value="HTH_MARR_2"/>
    <property type="match status" value="1"/>
</dbReference>
<dbReference type="Gene3D" id="1.10.10.10">
    <property type="entry name" value="Winged helix-like DNA-binding domain superfamily/Winged helix DNA-binding domain"/>
    <property type="match status" value="1"/>
</dbReference>